<evidence type="ECO:0000313" key="3">
    <source>
        <dbReference type="Proteomes" id="UP001428817"/>
    </source>
</evidence>
<reference evidence="3" key="1">
    <citation type="journal article" date="2019" name="Int. J. Syst. Evol. Microbiol.">
        <title>The Global Catalogue of Microorganisms (GCM) 10K type strain sequencing project: providing services to taxonomists for standard genome sequencing and annotation.</title>
        <authorList>
            <consortium name="The Broad Institute Genomics Platform"/>
            <consortium name="The Broad Institute Genome Sequencing Center for Infectious Disease"/>
            <person name="Wu L."/>
            <person name="Ma J."/>
        </authorList>
    </citation>
    <scope>NUCLEOTIDE SEQUENCE [LARGE SCALE GENOMIC DNA]</scope>
    <source>
        <strain evidence="3">JCM 18303</strain>
    </source>
</reference>
<comment type="caution">
    <text evidence="2">The sequence shown here is derived from an EMBL/GenBank/DDBJ whole genome shotgun (WGS) entry which is preliminary data.</text>
</comment>
<feature type="compositionally biased region" description="Polar residues" evidence="1">
    <location>
        <begin position="1"/>
        <end position="18"/>
    </location>
</feature>
<sequence>MTASRHQGFSDTQQTSLLDSAGGQASDDTSLTEQHGYEKRHGDHHAGRHAQHPELAFLARRLAVPGTPTRGGRGVEMGLAWVVG</sequence>
<feature type="compositionally biased region" description="Basic and acidic residues" evidence="1">
    <location>
        <begin position="35"/>
        <end position="45"/>
    </location>
</feature>
<evidence type="ECO:0000256" key="1">
    <source>
        <dbReference type="SAM" id="MobiDB-lite"/>
    </source>
</evidence>
<proteinExistence type="predicted"/>
<evidence type="ECO:0000313" key="2">
    <source>
        <dbReference type="EMBL" id="GAA5170602.1"/>
    </source>
</evidence>
<dbReference type="Proteomes" id="UP001428817">
    <property type="component" value="Unassembled WGS sequence"/>
</dbReference>
<dbReference type="EMBL" id="BAABJP010000044">
    <property type="protein sequence ID" value="GAA5170602.1"/>
    <property type="molecule type" value="Genomic_DNA"/>
</dbReference>
<accession>A0ABP9R2B9</accession>
<organism evidence="2 3">
    <name type="scientific">Pseudonocardia eucalypti</name>
    <dbReference type="NCBI Taxonomy" id="648755"/>
    <lineage>
        <taxon>Bacteria</taxon>
        <taxon>Bacillati</taxon>
        <taxon>Actinomycetota</taxon>
        <taxon>Actinomycetes</taxon>
        <taxon>Pseudonocardiales</taxon>
        <taxon>Pseudonocardiaceae</taxon>
        <taxon>Pseudonocardia</taxon>
    </lineage>
</organism>
<feature type="region of interest" description="Disordered" evidence="1">
    <location>
        <begin position="1"/>
        <end position="54"/>
    </location>
</feature>
<gene>
    <name evidence="2" type="ORF">GCM10023321_68030</name>
</gene>
<keyword evidence="3" id="KW-1185">Reference proteome</keyword>
<protein>
    <submittedName>
        <fullName evidence="2">Uncharacterized protein</fullName>
    </submittedName>
</protein>
<name>A0ABP9R2B9_9PSEU</name>